<feature type="domain" description="CusB-like beta-barrel" evidence="5">
    <location>
        <begin position="198"/>
        <end position="264"/>
    </location>
</feature>
<evidence type="ECO:0008006" key="8">
    <source>
        <dbReference type="Google" id="ProtNLM"/>
    </source>
</evidence>
<dbReference type="NCBIfam" id="TIGR01730">
    <property type="entry name" value="RND_mfp"/>
    <property type="match status" value="1"/>
</dbReference>
<dbReference type="Pfam" id="PF25917">
    <property type="entry name" value="BSH_RND"/>
    <property type="match status" value="1"/>
</dbReference>
<dbReference type="EMBL" id="WTPX01000196">
    <property type="protein sequence ID" value="NNJ27747.1"/>
    <property type="molecule type" value="Genomic_DNA"/>
</dbReference>
<dbReference type="SUPFAM" id="SSF111369">
    <property type="entry name" value="HlyD-like secretion proteins"/>
    <property type="match status" value="1"/>
</dbReference>
<accession>A0ABX1VI13</accession>
<keyword evidence="7" id="KW-1185">Reference proteome</keyword>
<evidence type="ECO:0000256" key="3">
    <source>
        <dbReference type="SAM" id="SignalP"/>
    </source>
</evidence>
<comment type="similarity">
    <text evidence="1">Belongs to the membrane fusion protein (MFP) (TC 8.A.1) family.</text>
</comment>
<gene>
    <name evidence="6" type="ORF">LzC2_38550</name>
</gene>
<protein>
    <recommendedName>
        <fullName evidence="8">RND efflux pump membrane fusion protein barrel-sandwich domain-containing protein</fullName>
    </recommendedName>
</protein>
<dbReference type="Proteomes" id="UP000609651">
    <property type="component" value="Unassembled WGS sequence"/>
</dbReference>
<evidence type="ECO:0000259" key="4">
    <source>
        <dbReference type="Pfam" id="PF25917"/>
    </source>
</evidence>
<feature type="region of interest" description="Disordered" evidence="2">
    <location>
        <begin position="260"/>
        <end position="285"/>
    </location>
</feature>
<name>A0ABX1VI13_9PLAN</name>
<evidence type="ECO:0000313" key="6">
    <source>
        <dbReference type="EMBL" id="NNJ27747.1"/>
    </source>
</evidence>
<reference evidence="6 7" key="1">
    <citation type="journal article" date="2020" name="Syst. Appl. Microbiol.">
        <title>Alienimonas chondri sp. nov., a novel planctomycete isolated from the biofilm of the red alga Chondrus crispus.</title>
        <authorList>
            <person name="Vitorino I."/>
            <person name="Albuquerque L."/>
            <person name="Wiegand S."/>
            <person name="Kallscheuer N."/>
            <person name="da Costa M.S."/>
            <person name="Lobo-da-Cunha A."/>
            <person name="Jogler C."/>
            <person name="Lage O.M."/>
        </authorList>
    </citation>
    <scope>NUCLEOTIDE SEQUENCE [LARGE SCALE GENOMIC DNA]</scope>
    <source>
        <strain evidence="6 7">LzC2</strain>
    </source>
</reference>
<feature type="signal peptide" evidence="3">
    <location>
        <begin position="1"/>
        <end position="15"/>
    </location>
</feature>
<dbReference type="Gene3D" id="2.40.30.170">
    <property type="match status" value="1"/>
</dbReference>
<dbReference type="PANTHER" id="PTHR30469">
    <property type="entry name" value="MULTIDRUG RESISTANCE PROTEIN MDTA"/>
    <property type="match status" value="1"/>
</dbReference>
<feature type="domain" description="Multidrug resistance protein MdtA-like barrel-sandwich hybrid" evidence="4">
    <location>
        <begin position="29"/>
        <end position="183"/>
    </location>
</feature>
<dbReference type="InterPro" id="IPR058625">
    <property type="entry name" value="MdtA-like_BSH"/>
</dbReference>
<dbReference type="InterPro" id="IPR058792">
    <property type="entry name" value="Beta-barrel_RND_2"/>
</dbReference>
<dbReference type="Gene3D" id="1.10.287.470">
    <property type="entry name" value="Helix hairpin bin"/>
    <property type="match status" value="1"/>
</dbReference>
<sequence length="285" mass="29890">MILVAALLAAAPVFAQEPIGTPGFTEPERTVAVAAAESGILAELLVRPGDRVAAGTPLGRLDAAGLEEAKSIAEARAAATAARDAAVIEREKARRRLAKFEAVGAERLGSRDELETARADAALAEVRVRQTEEDAALAALEVVRIAADLDRRTVRAPFEGTVVEVSKEIGEAVPASDPALLVLARLDTLRAVFHPSASRASRLRKGDAVAVAIPAEVAGEPVRTVRATVDFVSPITDAESGTVRIEALIPNADRRLRAGSRVTLTEGEPPRAVAADDVSRTGDRR</sequence>
<feature type="chain" id="PRO_5045224925" description="RND efflux pump membrane fusion protein barrel-sandwich domain-containing protein" evidence="3">
    <location>
        <begin position="16"/>
        <end position="285"/>
    </location>
</feature>
<evidence type="ECO:0000313" key="7">
    <source>
        <dbReference type="Proteomes" id="UP000609651"/>
    </source>
</evidence>
<dbReference type="Gene3D" id="2.40.50.100">
    <property type="match status" value="1"/>
</dbReference>
<proteinExistence type="inferred from homology"/>
<evidence type="ECO:0000256" key="2">
    <source>
        <dbReference type="SAM" id="MobiDB-lite"/>
    </source>
</evidence>
<comment type="caution">
    <text evidence="6">The sequence shown here is derived from an EMBL/GenBank/DDBJ whole genome shotgun (WGS) entry which is preliminary data.</text>
</comment>
<keyword evidence="3" id="KW-0732">Signal</keyword>
<evidence type="ECO:0000259" key="5">
    <source>
        <dbReference type="Pfam" id="PF25954"/>
    </source>
</evidence>
<dbReference type="PANTHER" id="PTHR30469:SF15">
    <property type="entry name" value="HLYD FAMILY OF SECRETION PROTEINS"/>
    <property type="match status" value="1"/>
</dbReference>
<dbReference type="Pfam" id="PF25954">
    <property type="entry name" value="Beta-barrel_RND_2"/>
    <property type="match status" value="1"/>
</dbReference>
<organism evidence="6 7">
    <name type="scientific">Alienimonas chondri</name>
    <dbReference type="NCBI Taxonomy" id="2681879"/>
    <lineage>
        <taxon>Bacteria</taxon>
        <taxon>Pseudomonadati</taxon>
        <taxon>Planctomycetota</taxon>
        <taxon>Planctomycetia</taxon>
        <taxon>Planctomycetales</taxon>
        <taxon>Planctomycetaceae</taxon>
        <taxon>Alienimonas</taxon>
    </lineage>
</organism>
<evidence type="ECO:0000256" key="1">
    <source>
        <dbReference type="ARBA" id="ARBA00009477"/>
    </source>
</evidence>
<dbReference type="InterPro" id="IPR006143">
    <property type="entry name" value="RND_pump_MFP"/>
</dbReference>